<name>A0A084E1Z4_SPHYA</name>
<dbReference type="AlphaFoldDB" id="A0A084E1Z4"/>
<organism evidence="1 2">
    <name type="scientific">Sphingobium yanoikuyae</name>
    <name type="common">Sphingomonas yanoikuyae</name>
    <dbReference type="NCBI Taxonomy" id="13690"/>
    <lineage>
        <taxon>Bacteria</taxon>
        <taxon>Pseudomonadati</taxon>
        <taxon>Pseudomonadota</taxon>
        <taxon>Alphaproteobacteria</taxon>
        <taxon>Sphingomonadales</taxon>
        <taxon>Sphingomonadaceae</taxon>
        <taxon>Sphingobium</taxon>
    </lineage>
</organism>
<dbReference type="eggNOG" id="COG3497">
    <property type="taxonomic scope" value="Bacteria"/>
</dbReference>
<dbReference type="RefSeq" id="WP_051887110.1">
    <property type="nucleotide sequence ID" value="NZ_JGVR01000085.1"/>
</dbReference>
<accession>A0A084E1Z4</accession>
<protein>
    <submittedName>
        <fullName evidence="1">Phage tail sheath protein</fullName>
    </submittedName>
</protein>
<comment type="caution">
    <text evidence="1">The sequence shown here is derived from an EMBL/GenBank/DDBJ whole genome shotgun (WGS) entry which is preliminary data.</text>
</comment>
<evidence type="ECO:0000313" key="1">
    <source>
        <dbReference type="EMBL" id="KEZ11986.1"/>
    </source>
</evidence>
<evidence type="ECO:0000313" key="2">
    <source>
        <dbReference type="Proteomes" id="UP000028534"/>
    </source>
</evidence>
<dbReference type="InterPro" id="IPR052042">
    <property type="entry name" value="Tail_sheath_structural"/>
</dbReference>
<sequence length="796" mass="82696">MPAQLSYPGVYVLEAESGARAIPAASTALTLFVGMVDQGPFEVPTQILGLPAYERLFGKASKGEMADQVRQYFVNGGGEAWIYRTALNAQRASVMLRDLAGAADVLKLVARDPGVSGNMIRAEVDYATASPERTFNLTLYRLVAKSDGSLTAVENENHADLSMDPASPRYAPAVLGAVSKLVTASDPSGSLANAPAISIGGTIYSATEATALDTIRSLIGGATINVQIGTNPPLPVSFPASPATTLLADIESAIEGAMGIAVAITATTPLFTGVGRVLQLQSDKGPIIISPHPASSAATHMGLGVASGGVEIDSYSIRRPVPTGVTSIPGAVTATPGFAWIDDIANLANQTRTQVGALTLNDPGAGATFNGAALAPGSNKLLADPATPATALGTLNAVRSALEELGASLSAATLGRWSVQRQGLRLAFKPRFGTSNAGLNARVNSSGAFKIGAAGNMFSITGDGVLSSNVPAYSLGRVGGASGGGTRQVAGAPDEGSDGVKPNLATYLNAFATIESVLPSFNIMVLPRADLQTDAERKQVWGYASASCAKRRAILLVDPDSTWTDISAASGGIDTYRIGIDTRNSAIFWPKLKVPQLGSVVPKTVDPSGSIAGLMARHDGRFGVWTAPAGLDATLRGVQGLDVVMSDEENGVINPKALNAIRQFPAGAVSWGARTMVGFNESGNIDDKYLPVRRTMLFIEESLYRGLKFATFKPNAEPLWASIRLAAGSFMNGLMRQGAFASTNKLEAYYVLCDETTTTPDDINLGIVNVIVGFAPLKPAEFVILTVKQIAQAQDV</sequence>
<dbReference type="EMBL" id="JGVR01000085">
    <property type="protein sequence ID" value="KEZ11986.1"/>
    <property type="molecule type" value="Genomic_DNA"/>
</dbReference>
<proteinExistence type="predicted"/>
<dbReference type="PANTHER" id="PTHR35861">
    <property type="match status" value="1"/>
</dbReference>
<reference evidence="1 2" key="1">
    <citation type="submission" date="2014-03" db="EMBL/GenBank/DDBJ databases">
        <title>Genome sequence of Sphingobium yanoikuyae B1.</title>
        <authorList>
            <person name="Gan H.M."/>
            <person name="Gan H.Y."/>
            <person name="Savka M.A."/>
        </authorList>
    </citation>
    <scope>NUCLEOTIDE SEQUENCE [LARGE SCALE GENOMIC DNA]</scope>
    <source>
        <strain evidence="1 2">B1</strain>
    </source>
</reference>
<dbReference type="Proteomes" id="UP000028534">
    <property type="component" value="Unassembled WGS sequence"/>
</dbReference>
<dbReference type="PATRIC" id="fig|13690.10.peg.5500"/>
<dbReference type="Gene3D" id="3.40.50.11780">
    <property type="match status" value="2"/>
</dbReference>
<dbReference type="PANTHER" id="PTHR35861:SF1">
    <property type="entry name" value="PHAGE TAIL SHEATH PROTEIN"/>
    <property type="match status" value="1"/>
</dbReference>
<gene>
    <name evidence="1" type="ORF">CP98_05300</name>
</gene>